<name>A0A1C5K2J6_9ACTN</name>
<dbReference type="Proteomes" id="UP000198221">
    <property type="component" value="Chromosome I"/>
</dbReference>
<dbReference type="EMBL" id="LT607754">
    <property type="protein sequence ID" value="SCG77040.1"/>
    <property type="molecule type" value="Genomic_DNA"/>
</dbReference>
<organism evidence="1 2">
    <name type="scientific">Micromonospora inositola</name>
    <dbReference type="NCBI Taxonomy" id="47865"/>
    <lineage>
        <taxon>Bacteria</taxon>
        <taxon>Bacillati</taxon>
        <taxon>Actinomycetota</taxon>
        <taxon>Actinomycetes</taxon>
        <taxon>Micromonosporales</taxon>
        <taxon>Micromonosporaceae</taxon>
        <taxon>Micromonospora</taxon>
    </lineage>
</organism>
<gene>
    <name evidence="1" type="ORF">GA0070613_6139</name>
</gene>
<dbReference type="AlphaFoldDB" id="A0A1C5K2J6"/>
<keyword evidence="2" id="KW-1185">Reference proteome</keyword>
<evidence type="ECO:0000313" key="2">
    <source>
        <dbReference type="Proteomes" id="UP000198221"/>
    </source>
</evidence>
<sequence length="31" mass="3651">MQPLFEAYFNSDRDENVFPEMATKTEKVLAE</sequence>
<protein>
    <submittedName>
        <fullName evidence="1">Uncharacterized protein</fullName>
    </submittedName>
</protein>
<reference evidence="2" key="1">
    <citation type="submission" date="2016-06" db="EMBL/GenBank/DDBJ databases">
        <authorList>
            <person name="Varghese N."/>
            <person name="Submissions Spin"/>
        </authorList>
    </citation>
    <scope>NUCLEOTIDE SEQUENCE [LARGE SCALE GENOMIC DNA]</scope>
    <source>
        <strain evidence="2">DSM 43819</strain>
    </source>
</reference>
<proteinExistence type="predicted"/>
<accession>A0A1C5K2J6</accession>
<evidence type="ECO:0000313" key="1">
    <source>
        <dbReference type="EMBL" id="SCG77040.1"/>
    </source>
</evidence>